<evidence type="ECO:0000256" key="1">
    <source>
        <dbReference type="SAM" id="Phobius"/>
    </source>
</evidence>
<dbReference type="EMBL" id="PFDW01000041">
    <property type="protein sequence ID" value="PJE58244.1"/>
    <property type="molecule type" value="Genomic_DNA"/>
</dbReference>
<name>A0A2M8KEA9_9BACT</name>
<feature type="transmembrane region" description="Helical" evidence="1">
    <location>
        <begin position="12"/>
        <end position="28"/>
    </location>
</feature>
<gene>
    <name evidence="2" type="ORF">COU81_01785</name>
</gene>
<evidence type="ECO:0000313" key="2">
    <source>
        <dbReference type="EMBL" id="PJE58244.1"/>
    </source>
</evidence>
<comment type="caution">
    <text evidence="2">The sequence shown here is derived from an EMBL/GenBank/DDBJ whole genome shotgun (WGS) entry which is preliminary data.</text>
</comment>
<accession>A0A2M8KEA9</accession>
<feature type="transmembrane region" description="Helical" evidence="1">
    <location>
        <begin position="34"/>
        <end position="55"/>
    </location>
</feature>
<organism evidence="2 3">
    <name type="scientific">Candidatus Portnoybacteria bacterium CG10_big_fil_rev_8_21_14_0_10_36_7</name>
    <dbReference type="NCBI Taxonomy" id="1974812"/>
    <lineage>
        <taxon>Bacteria</taxon>
        <taxon>Candidatus Portnoyibacteriota</taxon>
    </lineage>
</organism>
<feature type="transmembrane region" description="Helical" evidence="1">
    <location>
        <begin position="136"/>
        <end position="153"/>
    </location>
</feature>
<protein>
    <submittedName>
        <fullName evidence="2">Uncharacterized protein</fullName>
    </submittedName>
</protein>
<keyword evidence="1" id="KW-0812">Transmembrane</keyword>
<proteinExistence type="predicted"/>
<dbReference type="Proteomes" id="UP000231450">
    <property type="component" value="Unassembled WGS sequence"/>
</dbReference>
<evidence type="ECO:0000313" key="3">
    <source>
        <dbReference type="Proteomes" id="UP000231450"/>
    </source>
</evidence>
<keyword evidence="1" id="KW-1133">Transmembrane helix</keyword>
<reference evidence="3" key="1">
    <citation type="submission" date="2017-09" db="EMBL/GenBank/DDBJ databases">
        <title>Depth-based differentiation of microbial function through sediment-hosted aquifers and enrichment of novel symbionts in the deep terrestrial subsurface.</title>
        <authorList>
            <person name="Probst A.J."/>
            <person name="Ladd B."/>
            <person name="Jarett J.K."/>
            <person name="Geller-Mcgrath D.E."/>
            <person name="Sieber C.M.K."/>
            <person name="Emerson J.B."/>
            <person name="Anantharaman K."/>
            <person name="Thomas B.C."/>
            <person name="Malmstrom R."/>
            <person name="Stieglmeier M."/>
            <person name="Klingl A."/>
            <person name="Woyke T."/>
            <person name="Ryan C.M."/>
            <person name="Banfield J.F."/>
        </authorList>
    </citation>
    <scope>NUCLEOTIDE SEQUENCE [LARGE SCALE GENOMIC DNA]</scope>
</reference>
<feature type="transmembrane region" description="Helical" evidence="1">
    <location>
        <begin position="92"/>
        <end position="116"/>
    </location>
</feature>
<dbReference type="AlphaFoldDB" id="A0A2M8KEA9"/>
<keyword evidence="1" id="KW-0472">Membrane</keyword>
<feature type="transmembrane region" description="Helical" evidence="1">
    <location>
        <begin position="165"/>
        <end position="188"/>
    </location>
</feature>
<sequence length="628" mass="72456">MKSFRRQLTSFLRYSSILLPLLFFFLSIQFKDLFYLFISLVLIIVNVVIVFPSFLSNKAIRFPKFKQLKIITKENNAENKNSLKQIIEIKKFSVFVLVSTLYFSAFLIFNANQVSLSSNILLNHFHTLILSAKDNLLFFIGFPILAFFLFRNFRQKKHNLRFQFLTTLVILAISLILSFPVVFIFPIIEGNYFGVKFSSKNSSALSDPQKIADALGSLQTPPKVISTGDGFKEKILNTEFSSMKRSKFYKDKVVTKLSSKYIYTLKQPQTNLSLYKNFLFVKDLDKAALQKISPPLGKAFLKSNIDSSSIKETAEIKIVSRQEYLKLRDEQINKEVAEIDGIIKDISNDIAYMGGLISRARAEQADLQASVDRARSLREEDYQYCITAGYNSFYYGTFIRTYSDAECDAERREWDQTIANLESKIQEYAPAISQGQERLATLRYYKETYEAVRELIEGQKESAIQELGLFEPDKTLYVVLENVGGKELDVYLGTLVHEYLHFTSYISDERKLPRFFEEGLTEYFSRKVLRGNGSSQQIGYPIIVKIIEEVTKKIPEDELKRIYLAKDTESLKRSLNKAYGEKFYDDTEYFFDYLIWDFSSDKALKTANDIMFRIGGAQLTEADMESSL</sequence>